<evidence type="ECO:0000313" key="2">
    <source>
        <dbReference type="EMBL" id="BAI81875.1"/>
    </source>
</evidence>
<evidence type="ECO:0000256" key="1">
    <source>
        <dbReference type="SAM" id="SignalP"/>
    </source>
</evidence>
<proteinExistence type="predicted"/>
<feature type="chain" id="PRO_5003047843" evidence="1">
    <location>
        <begin position="21"/>
        <end position="138"/>
    </location>
</feature>
<dbReference type="Proteomes" id="UP000001520">
    <property type="component" value="Plasmid megaplasmid pDF308"/>
</dbReference>
<evidence type="ECO:0000313" key="3">
    <source>
        <dbReference type="Proteomes" id="UP000001520"/>
    </source>
</evidence>
<keyword evidence="3" id="KW-1185">Reference proteome</keyword>
<feature type="signal peptide" evidence="1">
    <location>
        <begin position="1"/>
        <end position="20"/>
    </location>
</feature>
<dbReference type="HOGENOM" id="CLU_1851842_0_0_0"/>
<dbReference type="KEGG" id="ddf:DEFDS_P255"/>
<sequence>MKKLLYVVIISFLFNLTSFATISNSKEDTLKFCKLSANLHIYLLQCIHNRTGKNFLDPNNRNTRLLLGTCIYSYQQKHNNEFQQLLFLTGLNESLYYYTQGVISSATLMDYNNFYNDGVFTNTEQDLFKKQFMRRCVK</sequence>
<gene>
    <name evidence="2" type="ordered locus">DEFDS_P255</name>
</gene>
<dbReference type="EMBL" id="AP011530">
    <property type="protein sequence ID" value="BAI81875.1"/>
    <property type="molecule type" value="Genomic_DNA"/>
</dbReference>
<name>D3PF83_DEFDS</name>
<accession>D3PF83</accession>
<reference evidence="2 3" key="1">
    <citation type="journal article" date="2010" name="DNA Res.">
        <title>Bacterial lifestyle in a deep-sea hydrothermal vent chimney revealed by the genome sequence of the thermophilic bacterium Deferribacter desulfuricans SSM1.</title>
        <authorList>
            <person name="Takaki Y."/>
            <person name="Shimamura S."/>
            <person name="Nakagawa S."/>
            <person name="Fukuhara Y."/>
            <person name="Horikawa H."/>
            <person name="Ankai A."/>
            <person name="Harada T."/>
            <person name="Hosoyama A."/>
            <person name="Oguchi A."/>
            <person name="Fukui S."/>
            <person name="Fujita N."/>
            <person name="Takami H."/>
            <person name="Takai K."/>
        </authorList>
    </citation>
    <scope>NUCLEOTIDE SEQUENCE [LARGE SCALE GENOMIC DNA]</scope>
    <source>
        <strain evidence="3">DSM 14783 / JCM 11476 / NBRC 101012 / SSM1</strain>
        <plasmid evidence="3">Plasmid megaplasmid pDF308</plasmid>
    </source>
</reference>
<protein>
    <submittedName>
        <fullName evidence="2">Uncharacterized protein</fullName>
    </submittedName>
</protein>
<keyword evidence="1" id="KW-0732">Signal</keyword>
<keyword evidence="2" id="KW-0614">Plasmid</keyword>
<geneLocation type="plasmid" evidence="2 3">
    <name>megaplasmid pDF308</name>
</geneLocation>
<dbReference type="AlphaFoldDB" id="D3PF83"/>
<dbReference type="RefSeq" id="WP_013009087.1">
    <property type="nucleotide sequence ID" value="NC_013940.1"/>
</dbReference>
<organism evidence="2 3">
    <name type="scientific">Deferribacter desulfuricans (strain DSM 14783 / JCM 11476 / NBRC 101012 / SSM1)</name>
    <dbReference type="NCBI Taxonomy" id="639282"/>
    <lineage>
        <taxon>Bacteria</taxon>
        <taxon>Pseudomonadati</taxon>
        <taxon>Deferribacterota</taxon>
        <taxon>Deferribacteres</taxon>
        <taxon>Deferribacterales</taxon>
        <taxon>Deferribacteraceae</taxon>
        <taxon>Deferribacter</taxon>
    </lineage>
</organism>